<evidence type="ECO:0000256" key="4">
    <source>
        <dbReference type="ARBA" id="ARBA00022842"/>
    </source>
</evidence>
<protein>
    <recommendedName>
        <fullName evidence="6">PIN domain-containing protein</fullName>
    </recommendedName>
</protein>
<evidence type="ECO:0000259" key="6">
    <source>
        <dbReference type="Pfam" id="PF13470"/>
    </source>
</evidence>
<accession>A0A5M3VV69</accession>
<evidence type="ECO:0000256" key="3">
    <source>
        <dbReference type="ARBA" id="ARBA00022801"/>
    </source>
</evidence>
<feature type="region of interest" description="Disordered" evidence="5">
    <location>
        <begin position="153"/>
        <end position="186"/>
    </location>
</feature>
<dbReference type="CDD" id="cd09854">
    <property type="entry name" value="PIN_VapC-like"/>
    <property type="match status" value="1"/>
</dbReference>
<comment type="caution">
    <text evidence="7">The sequence shown here is derived from an EMBL/GenBank/DDBJ whole genome shotgun (WGS) entry which is preliminary data.</text>
</comment>
<evidence type="ECO:0000256" key="1">
    <source>
        <dbReference type="ARBA" id="ARBA00022722"/>
    </source>
</evidence>
<gene>
    <name evidence="7" type="ORF">Acor_16350</name>
</gene>
<feature type="compositionally biased region" description="Low complexity" evidence="5">
    <location>
        <begin position="169"/>
        <end position="182"/>
    </location>
</feature>
<evidence type="ECO:0000256" key="5">
    <source>
        <dbReference type="SAM" id="MobiDB-lite"/>
    </source>
</evidence>
<keyword evidence="4" id="KW-0460">Magnesium</keyword>
<dbReference type="Proteomes" id="UP000334990">
    <property type="component" value="Unassembled WGS sequence"/>
</dbReference>
<dbReference type="EMBL" id="BLAD01000040">
    <property type="protein sequence ID" value="GER99571.1"/>
    <property type="molecule type" value="Genomic_DNA"/>
</dbReference>
<keyword evidence="8" id="KW-1185">Reference proteome</keyword>
<proteinExistence type="predicted"/>
<name>A0A5M3VV69_9ACTN</name>
<dbReference type="AlphaFoldDB" id="A0A5M3VV69"/>
<keyword evidence="3" id="KW-0378">Hydrolase</keyword>
<sequence length="229" mass="25405">MSRVCVDTNVLFPFSLMDLMLALSEDAVHTVIWSDHLLDEWERVIVREQRRSAPSATRICAVIREFFADSRVSEDAYKLLVEQMEGRDPDDRYHMAAAIAGRAQTLVTWNRADFPAKFLARFGLTVTDPDTYLCSLLSQSPREVVDVLGRMSAGKRRPPHVRRPECPRSGRGSRLRPSSTSPVAGRAAGKLREVQLLLAFQRASRVRVRAGASRTGGCRLGRGPGSLGG</sequence>
<organism evidence="7 8">
    <name type="scientific">Acrocarpospora corrugata</name>
    <dbReference type="NCBI Taxonomy" id="35763"/>
    <lineage>
        <taxon>Bacteria</taxon>
        <taxon>Bacillati</taxon>
        <taxon>Actinomycetota</taxon>
        <taxon>Actinomycetes</taxon>
        <taxon>Streptosporangiales</taxon>
        <taxon>Streptosporangiaceae</taxon>
        <taxon>Acrocarpospora</taxon>
    </lineage>
</organism>
<dbReference type="InterPro" id="IPR002716">
    <property type="entry name" value="PIN_dom"/>
</dbReference>
<feature type="domain" description="PIN" evidence="6">
    <location>
        <begin position="3"/>
        <end position="112"/>
    </location>
</feature>
<dbReference type="GO" id="GO:0004518">
    <property type="term" value="F:nuclease activity"/>
    <property type="evidence" value="ECO:0007669"/>
    <property type="project" value="UniProtKB-KW"/>
</dbReference>
<dbReference type="InterPro" id="IPR029060">
    <property type="entry name" value="PIN-like_dom_sf"/>
</dbReference>
<dbReference type="GO" id="GO:0046872">
    <property type="term" value="F:metal ion binding"/>
    <property type="evidence" value="ECO:0007669"/>
    <property type="project" value="UniProtKB-KW"/>
</dbReference>
<evidence type="ECO:0000256" key="2">
    <source>
        <dbReference type="ARBA" id="ARBA00022723"/>
    </source>
</evidence>
<reference evidence="7 8" key="1">
    <citation type="submission" date="2019-10" db="EMBL/GenBank/DDBJ databases">
        <title>Whole genome shotgun sequence of Acrocarpospora corrugata NBRC 13972.</title>
        <authorList>
            <person name="Ichikawa N."/>
            <person name="Kimura A."/>
            <person name="Kitahashi Y."/>
            <person name="Komaki H."/>
            <person name="Oguchi A."/>
        </authorList>
    </citation>
    <scope>NUCLEOTIDE SEQUENCE [LARGE SCALE GENOMIC DNA]</scope>
    <source>
        <strain evidence="7 8">NBRC 13972</strain>
    </source>
</reference>
<dbReference type="GO" id="GO:0016787">
    <property type="term" value="F:hydrolase activity"/>
    <property type="evidence" value="ECO:0007669"/>
    <property type="project" value="UniProtKB-KW"/>
</dbReference>
<evidence type="ECO:0000313" key="8">
    <source>
        <dbReference type="Proteomes" id="UP000334990"/>
    </source>
</evidence>
<evidence type="ECO:0000313" key="7">
    <source>
        <dbReference type="EMBL" id="GER99571.1"/>
    </source>
</evidence>
<keyword evidence="2" id="KW-0479">Metal-binding</keyword>
<keyword evidence="1" id="KW-0540">Nuclease</keyword>
<dbReference type="RefSeq" id="WP_308805634.1">
    <property type="nucleotide sequence ID" value="NZ_BAAABN010000042.1"/>
</dbReference>
<dbReference type="Pfam" id="PF13470">
    <property type="entry name" value="PIN_3"/>
    <property type="match status" value="1"/>
</dbReference>
<dbReference type="SUPFAM" id="SSF88723">
    <property type="entry name" value="PIN domain-like"/>
    <property type="match status" value="1"/>
</dbReference>